<evidence type="ECO:0000256" key="3">
    <source>
        <dbReference type="ARBA" id="ARBA00020977"/>
    </source>
</evidence>
<keyword evidence="7" id="KW-0472">Membrane</keyword>
<keyword evidence="5" id="KW-0653">Protein transport</keyword>
<dbReference type="GeneID" id="63853870"/>
<comment type="subcellular location">
    <subcellularLocation>
        <location evidence="1">Golgi apparatus membrane</location>
        <topology evidence="1">Peripheral membrane protein</topology>
    </subcellularLocation>
</comment>
<evidence type="ECO:0000256" key="5">
    <source>
        <dbReference type="ARBA" id="ARBA00022927"/>
    </source>
</evidence>
<evidence type="ECO:0000256" key="9">
    <source>
        <dbReference type="SAM" id="MobiDB-lite"/>
    </source>
</evidence>
<feature type="compositionally biased region" description="Acidic residues" evidence="9">
    <location>
        <begin position="176"/>
        <end position="192"/>
    </location>
</feature>
<dbReference type="Proteomes" id="UP000800039">
    <property type="component" value="Unassembled WGS sequence"/>
</dbReference>
<name>A0A9P4LAH6_9PLEO</name>
<dbReference type="GO" id="GO:0015031">
    <property type="term" value="P:protein transport"/>
    <property type="evidence" value="ECO:0007669"/>
    <property type="project" value="UniProtKB-KW"/>
</dbReference>
<evidence type="ECO:0000256" key="8">
    <source>
        <dbReference type="ARBA" id="ARBA00031344"/>
    </source>
</evidence>
<keyword evidence="4" id="KW-0813">Transport</keyword>
<dbReference type="OrthoDB" id="332281at2759"/>
<dbReference type="GO" id="GO:0017119">
    <property type="term" value="C:Golgi transport complex"/>
    <property type="evidence" value="ECO:0007669"/>
    <property type="project" value="TreeGrafter"/>
</dbReference>
<dbReference type="InterPro" id="IPR024602">
    <property type="entry name" value="COG_su2_N"/>
</dbReference>
<accession>A0A9P4LAH6</accession>
<keyword evidence="12" id="KW-1185">Reference proteome</keyword>
<dbReference type="GO" id="GO:0006891">
    <property type="term" value="P:intra-Golgi vesicle-mediated transport"/>
    <property type="evidence" value="ECO:0007669"/>
    <property type="project" value="TreeGrafter"/>
</dbReference>
<feature type="region of interest" description="Disordered" evidence="9">
    <location>
        <begin position="1"/>
        <end position="24"/>
    </location>
</feature>
<organism evidence="11 12">
    <name type="scientific">Cucurbitaria berberidis CBS 394.84</name>
    <dbReference type="NCBI Taxonomy" id="1168544"/>
    <lineage>
        <taxon>Eukaryota</taxon>
        <taxon>Fungi</taxon>
        <taxon>Dikarya</taxon>
        <taxon>Ascomycota</taxon>
        <taxon>Pezizomycotina</taxon>
        <taxon>Dothideomycetes</taxon>
        <taxon>Pleosporomycetidae</taxon>
        <taxon>Pleosporales</taxon>
        <taxon>Pleosporineae</taxon>
        <taxon>Cucurbitariaceae</taxon>
        <taxon>Cucurbitaria</taxon>
    </lineage>
</organism>
<feature type="domain" description="Conserved oligomeric Golgi complex subunit 2 N-terminal" evidence="10">
    <location>
        <begin position="29"/>
        <end position="103"/>
    </location>
</feature>
<feature type="region of interest" description="Disordered" evidence="9">
    <location>
        <begin position="174"/>
        <end position="193"/>
    </location>
</feature>
<dbReference type="PANTHER" id="PTHR12961:SF0">
    <property type="entry name" value="CONSERVED OLIGOMERIC GOLGI COMPLEX SUBUNIT 2"/>
    <property type="match status" value="1"/>
</dbReference>
<evidence type="ECO:0000256" key="2">
    <source>
        <dbReference type="ARBA" id="ARBA00007603"/>
    </source>
</evidence>
<dbReference type="Pfam" id="PF06148">
    <property type="entry name" value="COG2_N"/>
    <property type="match status" value="1"/>
</dbReference>
<evidence type="ECO:0000259" key="10">
    <source>
        <dbReference type="Pfam" id="PF06148"/>
    </source>
</evidence>
<evidence type="ECO:0000256" key="7">
    <source>
        <dbReference type="ARBA" id="ARBA00023136"/>
    </source>
</evidence>
<keyword evidence="6" id="KW-0333">Golgi apparatus</keyword>
<evidence type="ECO:0000256" key="1">
    <source>
        <dbReference type="ARBA" id="ARBA00004395"/>
    </source>
</evidence>
<protein>
    <recommendedName>
        <fullName evidence="3">Conserved oligomeric Golgi complex subunit 2</fullName>
    </recommendedName>
    <alternativeName>
        <fullName evidence="8">Component of oligomeric Golgi complex 2</fullName>
    </alternativeName>
</protein>
<evidence type="ECO:0000313" key="12">
    <source>
        <dbReference type="Proteomes" id="UP000800039"/>
    </source>
</evidence>
<proteinExistence type="inferred from homology"/>
<dbReference type="PANTHER" id="PTHR12961">
    <property type="entry name" value="CONSERVED OLIGOMERIC GOLGI COMPLEX COMPONENT 2"/>
    <property type="match status" value="1"/>
</dbReference>
<evidence type="ECO:0000256" key="6">
    <source>
        <dbReference type="ARBA" id="ARBA00023034"/>
    </source>
</evidence>
<reference evidence="11" key="1">
    <citation type="submission" date="2020-01" db="EMBL/GenBank/DDBJ databases">
        <authorList>
            <consortium name="DOE Joint Genome Institute"/>
            <person name="Haridas S."/>
            <person name="Albert R."/>
            <person name="Binder M."/>
            <person name="Bloem J."/>
            <person name="Labutti K."/>
            <person name="Salamov A."/>
            <person name="Andreopoulos B."/>
            <person name="Baker S.E."/>
            <person name="Barry K."/>
            <person name="Bills G."/>
            <person name="Bluhm B.H."/>
            <person name="Cannon C."/>
            <person name="Castanera R."/>
            <person name="Culley D.E."/>
            <person name="Daum C."/>
            <person name="Ezra D."/>
            <person name="Gonzalez J.B."/>
            <person name="Henrissat B."/>
            <person name="Kuo A."/>
            <person name="Liang C."/>
            <person name="Lipzen A."/>
            <person name="Lutzoni F."/>
            <person name="Magnuson J."/>
            <person name="Mondo S."/>
            <person name="Nolan M."/>
            <person name="Ohm R."/>
            <person name="Pangilinan J."/>
            <person name="Park H.-J."/>
            <person name="Ramirez L."/>
            <person name="Alfaro M."/>
            <person name="Sun H."/>
            <person name="Tritt A."/>
            <person name="Yoshinaga Y."/>
            <person name="Zwiers L.-H."/>
            <person name="Turgeon B.G."/>
            <person name="Goodwin S.B."/>
            <person name="Spatafora J.W."/>
            <person name="Crous P.W."/>
            <person name="Grigoriev I.V."/>
        </authorList>
    </citation>
    <scope>NUCLEOTIDE SEQUENCE</scope>
    <source>
        <strain evidence="11">CBS 394.84</strain>
    </source>
</reference>
<comment type="similarity">
    <text evidence="2">Belongs to the COG2 family.</text>
</comment>
<dbReference type="RefSeq" id="XP_040790623.1">
    <property type="nucleotide sequence ID" value="XM_040936620.1"/>
</dbReference>
<gene>
    <name evidence="11" type="ORF">K460DRAFT_403360</name>
</gene>
<evidence type="ECO:0000256" key="4">
    <source>
        <dbReference type="ARBA" id="ARBA00022448"/>
    </source>
</evidence>
<dbReference type="GO" id="GO:0007030">
    <property type="term" value="P:Golgi organization"/>
    <property type="evidence" value="ECO:0007669"/>
    <property type="project" value="InterPro"/>
</dbReference>
<dbReference type="EMBL" id="ML976615">
    <property type="protein sequence ID" value="KAF1848060.1"/>
    <property type="molecule type" value="Genomic_DNA"/>
</dbReference>
<sequence>MSQFYFGDSRSNSSDDDEDNLDTLPFATPLQRSDFLAPNFSPSTYLSTLSNRHQTLEDLRSELRSRSQLLSKELLDLVNSNYQDFLNLGNSLHGGEEKVEEVRVGLLGFRKEVNGLKGVVEQRELEVGQLLQDRRDARAKIEIGRRLVDYDSRLKELESELVIETSGKEVIVLGDEVSDSDEDEDEDEEDDGSYGVSIAKLRRNVIQYKLILGLEKGLNEHPFITAQRPRIAKARSTLLMDLSTALQQAKSAGTAGSGRVMKVMKSYADMESAEAVKVLKSLKTRQ</sequence>
<dbReference type="InterPro" id="IPR009316">
    <property type="entry name" value="COG2"/>
</dbReference>
<dbReference type="AlphaFoldDB" id="A0A9P4LAH6"/>
<evidence type="ECO:0000313" key="11">
    <source>
        <dbReference type="EMBL" id="KAF1848060.1"/>
    </source>
</evidence>
<comment type="caution">
    <text evidence="11">The sequence shown here is derived from an EMBL/GenBank/DDBJ whole genome shotgun (WGS) entry which is preliminary data.</text>
</comment>
<dbReference type="GO" id="GO:0000139">
    <property type="term" value="C:Golgi membrane"/>
    <property type="evidence" value="ECO:0007669"/>
    <property type="project" value="UniProtKB-SubCell"/>
</dbReference>